<accession>A0AAD7GBQ1</accession>
<dbReference type="EMBL" id="JARKIE010000156">
    <property type="protein sequence ID" value="KAJ7674326.1"/>
    <property type="molecule type" value="Genomic_DNA"/>
</dbReference>
<feature type="region of interest" description="Disordered" evidence="1">
    <location>
        <begin position="36"/>
        <end position="71"/>
    </location>
</feature>
<name>A0AAD7GBQ1_MYCRO</name>
<dbReference type="AlphaFoldDB" id="A0AAD7GBQ1"/>
<comment type="caution">
    <text evidence="2">The sequence shown here is derived from an EMBL/GenBank/DDBJ whole genome shotgun (WGS) entry which is preliminary data.</text>
</comment>
<evidence type="ECO:0000313" key="2">
    <source>
        <dbReference type="EMBL" id="KAJ7674326.1"/>
    </source>
</evidence>
<gene>
    <name evidence="2" type="ORF">B0H17DRAFT_1208128</name>
</gene>
<protein>
    <submittedName>
        <fullName evidence="2">Uncharacterized protein</fullName>
    </submittedName>
</protein>
<organism evidence="2 3">
    <name type="scientific">Mycena rosella</name>
    <name type="common">Pink bonnet</name>
    <name type="synonym">Agaricus rosellus</name>
    <dbReference type="NCBI Taxonomy" id="1033263"/>
    <lineage>
        <taxon>Eukaryota</taxon>
        <taxon>Fungi</taxon>
        <taxon>Dikarya</taxon>
        <taxon>Basidiomycota</taxon>
        <taxon>Agaricomycotina</taxon>
        <taxon>Agaricomycetes</taxon>
        <taxon>Agaricomycetidae</taxon>
        <taxon>Agaricales</taxon>
        <taxon>Marasmiineae</taxon>
        <taxon>Mycenaceae</taxon>
        <taxon>Mycena</taxon>
    </lineage>
</organism>
<proteinExistence type="predicted"/>
<dbReference type="Proteomes" id="UP001221757">
    <property type="component" value="Unassembled WGS sequence"/>
</dbReference>
<sequence length="71" mass="7444">MLYVVVDGLTDAAHVPLCGHIQTVQIDRSFVPLGATSATPRTLTPEAKGAGRSVPPCEQHLPAAPPSPHHQ</sequence>
<evidence type="ECO:0000256" key="1">
    <source>
        <dbReference type="SAM" id="MobiDB-lite"/>
    </source>
</evidence>
<evidence type="ECO:0000313" key="3">
    <source>
        <dbReference type="Proteomes" id="UP001221757"/>
    </source>
</evidence>
<reference evidence="2" key="1">
    <citation type="submission" date="2023-03" db="EMBL/GenBank/DDBJ databases">
        <title>Massive genome expansion in bonnet fungi (Mycena s.s.) driven by repeated elements and novel gene families across ecological guilds.</title>
        <authorList>
            <consortium name="Lawrence Berkeley National Laboratory"/>
            <person name="Harder C.B."/>
            <person name="Miyauchi S."/>
            <person name="Viragh M."/>
            <person name="Kuo A."/>
            <person name="Thoen E."/>
            <person name="Andreopoulos B."/>
            <person name="Lu D."/>
            <person name="Skrede I."/>
            <person name="Drula E."/>
            <person name="Henrissat B."/>
            <person name="Morin E."/>
            <person name="Kohler A."/>
            <person name="Barry K."/>
            <person name="LaButti K."/>
            <person name="Morin E."/>
            <person name="Salamov A."/>
            <person name="Lipzen A."/>
            <person name="Mereny Z."/>
            <person name="Hegedus B."/>
            <person name="Baldrian P."/>
            <person name="Stursova M."/>
            <person name="Weitz H."/>
            <person name="Taylor A."/>
            <person name="Grigoriev I.V."/>
            <person name="Nagy L.G."/>
            <person name="Martin F."/>
            <person name="Kauserud H."/>
        </authorList>
    </citation>
    <scope>NUCLEOTIDE SEQUENCE</scope>
    <source>
        <strain evidence="2">CBHHK067</strain>
    </source>
</reference>
<keyword evidence="3" id="KW-1185">Reference proteome</keyword>